<keyword evidence="1 3" id="KW-0479">Metal-binding</keyword>
<feature type="binding site" evidence="3">
    <location>
        <position position="126"/>
    </location>
    <ligand>
        <name>Mn(2+)</name>
        <dbReference type="ChEBI" id="CHEBI:29035"/>
        <label>2</label>
    </ligand>
</feature>
<evidence type="ECO:0000256" key="3">
    <source>
        <dbReference type="PIRSR" id="PIRSR036979-1"/>
    </source>
</evidence>
<dbReference type="PANTHER" id="PTHR11358:SF26">
    <property type="entry name" value="GUANIDINO ACID HYDROLASE, MITOCHONDRIAL"/>
    <property type="match status" value="1"/>
</dbReference>
<protein>
    <submittedName>
        <fullName evidence="5">N(1)-aminopropylagmatine ureohydrolase</fullName>
    </submittedName>
</protein>
<dbReference type="InterPro" id="IPR006035">
    <property type="entry name" value="Ureohydrolase"/>
</dbReference>
<evidence type="ECO:0000313" key="5">
    <source>
        <dbReference type="EMBL" id="CAI7991235.1"/>
    </source>
</evidence>
<feature type="binding site" evidence="3">
    <location>
        <position position="205"/>
    </location>
    <ligand>
        <name>Mn(2+)</name>
        <dbReference type="ChEBI" id="CHEBI:29035"/>
        <label>1</label>
    </ligand>
</feature>
<dbReference type="InterPro" id="IPR023696">
    <property type="entry name" value="Ureohydrolase_dom_sf"/>
</dbReference>
<dbReference type="EMBL" id="CASHTH010000109">
    <property type="protein sequence ID" value="CAI7991235.1"/>
    <property type="molecule type" value="Genomic_DNA"/>
</dbReference>
<reference evidence="5" key="1">
    <citation type="submission" date="2023-03" db="EMBL/GenBank/DDBJ databases">
        <authorList>
            <person name="Steffen K."/>
            <person name="Cardenas P."/>
        </authorList>
    </citation>
    <scope>NUCLEOTIDE SEQUENCE</scope>
</reference>
<keyword evidence="6" id="KW-1185">Reference proteome</keyword>
<feature type="binding site" evidence="3">
    <location>
        <position position="128"/>
    </location>
    <ligand>
        <name>Mn(2+)</name>
        <dbReference type="ChEBI" id="CHEBI:29035"/>
        <label>1</label>
    </ligand>
</feature>
<comment type="cofactor">
    <cofactor evidence="3">
        <name>Mn(2+)</name>
        <dbReference type="ChEBI" id="CHEBI:29035"/>
    </cofactor>
    <text evidence="3">Binds 2 manganese ions per subunit.</text>
</comment>
<dbReference type="Pfam" id="PF00491">
    <property type="entry name" value="Arginase"/>
    <property type="match status" value="1"/>
</dbReference>
<evidence type="ECO:0000313" key="6">
    <source>
        <dbReference type="Proteomes" id="UP001174909"/>
    </source>
</evidence>
<dbReference type="Gene3D" id="3.40.800.10">
    <property type="entry name" value="Ureohydrolase domain"/>
    <property type="match status" value="1"/>
</dbReference>
<evidence type="ECO:0000256" key="4">
    <source>
        <dbReference type="PROSITE-ProRule" id="PRU00742"/>
    </source>
</evidence>
<evidence type="ECO:0000256" key="2">
    <source>
        <dbReference type="ARBA" id="ARBA00022801"/>
    </source>
</evidence>
<dbReference type="GO" id="GO:0008783">
    <property type="term" value="F:agmatinase activity"/>
    <property type="evidence" value="ECO:0007669"/>
    <property type="project" value="TreeGrafter"/>
</dbReference>
<feature type="binding site" evidence="3">
    <location>
        <position position="103"/>
    </location>
    <ligand>
        <name>Mn(2+)</name>
        <dbReference type="ChEBI" id="CHEBI:29035"/>
        <label>1</label>
    </ligand>
</feature>
<dbReference type="GO" id="GO:0033389">
    <property type="term" value="P:putrescine biosynthetic process from arginine, via agmatine"/>
    <property type="evidence" value="ECO:0007669"/>
    <property type="project" value="TreeGrafter"/>
</dbReference>
<dbReference type="PANTHER" id="PTHR11358">
    <property type="entry name" value="ARGINASE/AGMATINASE"/>
    <property type="match status" value="1"/>
</dbReference>
<evidence type="ECO:0000256" key="1">
    <source>
        <dbReference type="ARBA" id="ARBA00022723"/>
    </source>
</evidence>
<dbReference type="PROSITE" id="PS51409">
    <property type="entry name" value="ARGINASE_2"/>
    <property type="match status" value="1"/>
</dbReference>
<dbReference type="SUPFAM" id="SSF52768">
    <property type="entry name" value="Arginase/deacetylase"/>
    <property type="match status" value="1"/>
</dbReference>
<comment type="similarity">
    <text evidence="4">Belongs to the arginase family.</text>
</comment>
<organism evidence="5 6">
    <name type="scientific">Geodia barretti</name>
    <name type="common">Barrett's horny sponge</name>
    <dbReference type="NCBI Taxonomy" id="519541"/>
    <lineage>
        <taxon>Eukaryota</taxon>
        <taxon>Metazoa</taxon>
        <taxon>Porifera</taxon>
        <taxon>Demospongiae</taxon>
        <taxon>Heteroscleromorpha</taxon>
        <taxon>Tetractinellida</taxon>
        <taxon>Astrophorina</taxon>
        <taxon>Geodiidae</taxon>
        <taxon>Geodia</taxon>
    </lineage>
</organism>
<feature type="binding site" evidence="3">
    <location>
        <position position="130"/>
    </location>
    <ligand>
        <name>Mn(2+)</name>
        <dbReference type="ChEBI" id="CHEBI:29035"/>
        <label>1</label>
    </ligand>
</feature>
<accession>A0AA35QU64</accession>
<feature type="binding site" evidence="3">
    <location>
        <position position="207"/>
    </location>
    <ligand>
        <name>Mn(2+)</name>
        <dbReference type="ChEBI" id="CHEBI:29035"/>
        <label>1</label>
    </ligand>
</feature>
<comment type="caution">
    <text evidence="5">The sequence shown here is derived from an EMBL/GenBank/DDBJ whole genome shotgun (WGS) entry which is preliminary data.</text>
</comment>
<dbReference type="Proteomes" id="UP001174909">
    <property type="component" value="Unassembled WGS sequence"/>
</dbReference>
<keyword evidence="3" id="KW-0464">Manganese</keyword>
<proteinExistence type="inferred from homology"/>
<name>A0AA35QU64_GEOBA</name>
<gene>
    <name evidence="5" type="ORF">GBAR_LOCUS663</name>
</gene>
<dbReference type="GO" id="GO:0046872">
    <property type="term" value="F:metal ion binding"/>
    <property type="evidence" value="ECO:0007669"/>
    <property type="project" value="UniProtKB-KW"/>
</dbReference>
<keyword evidence="2" id="KW-0378">Hydrolase</keyword>
<sequence length="220" mass="23288">MPPQQSSLDTAAAVLIPVPIDSTASFRTGARHGPAAIIAASAALEDYDIELGVDVADFGIYTAPPLEPHVGDPHQMMERVRAAVSHYASQGSGKLTGVIGGDHSATIGSALAHLERHPDLSVLYIDAHADLRDEYQGTAWGHGSGARRIAEHCPISLIGVRALALEEREFIEASGIPACYWPPANQTDIPDIIAGLGPLVYVSVDLDVLDPLRNARRGHT</sequence>
<dbReference type="PIRSF" id="PIRSF036979">
    <property type="entry name" value="Arginase"/>
    <property type="match status" value="1"/>
</dbReference>
<dbReference type="AlphaFoldDB" id="A0AA35QU64"/>